<name>A0A8S5QK07_9CAUD</name>
<evidence type="ECO:0000313" key="1">
    <source>
        <dbReference type="EMBL" id="DAE19117.1"/>
    </source>
</evidence>
<accession>A0A8S5QK07</accession>
<organism evidence="1">
    <name type="scientific">Siphoviridae sp. ctk4d14</name>
    <dbReference type="NCBI Taxonomy" id="2825639"/>
    <lineage>
        <taxon>Viruses</taxon>
        <taxon>Duplodnaviria</taxon>
        <taxon>Heunggongvirae</taxon>
        <taxon>Uroviricota</taxon>
        <taxon>Caudoviricetes</taxon>
    </lineage>
</organism>
<proteinExistence type="predicted"/>
<dbReference type="EMBL" id="BK015667">
    <property type="protein sequence ID" value="DAE19117.1"/>
    <property type="molecule type" value="Genomic_DNA"/>
</dbReference>
<sequence>MCDFCEKYINVSCKHGIIRLGAENYMLFCNSEKEPMGAIKIKNCPLCGRDLTDKK</sequence>
<protein>
    <submittedName>
        <fullName evidence="1">Rad50 zinc hook motif</fullName>
    </submittedName>
</protein>
<reference evidence="1" key="1">
    <citation type="journal article" date="2021" name="Proc. Natl. Acad. Sci. U.S.A.">
        <title>A Catalog of Tens of Thousands of Viruses from Human Metagenomes Reveals Hidden Associations with Chronic Diseases.</title>
        <authorList>
            <person name="Tisza M.J."/>
            <person name="Buck C.B."/>
        </authorList>
    </citation>
    <scope>NUCLEOTIDE SEQUENCE</scope>
    <source>
        <strain evidence="1">Ctk4d14</strain>
    </source>
</reference>